<dbReference type="GO" id="GO:0009102">
    <property type="term" value="P:biotin biosynthetic process"/>
    <property type="evidence" value="ECO:0007669"/>
    <property type="project" value="TreeGrafter"/>
</dbReference>
<accession>A0A074W2M8</accession>
<dbReference type="InterPro" id="IPR015424">
    <property type="entry name" value="PyrdxlP-dep_Trfase"/>
</dbReference>
<dbReference type="PANTHER" id="PTHR13693:SF77">
    <property type="entry name" value="8-AMINO-7-OXONONANOATE SYNTHASE"/>
    <property type="match status" value="1"/>
</dbReference>
<dbReference type="SUPFAM" id="SSF53383">
    <property type="entry name" value="PLP-dependent transferases"/>
    <property type="match status" value="1"/>
</dbReference>
<comment type="similarity">
    <text evidence="2">Belongs to the class-II pyridoxal-phosphate-dependent aminotransferase family. BioF subfamily.</text>
</comment>
<feature type="domain" description="Aminotransferase class I/classII large" evidence="5">
    <location>
        <begin position="47"/>
        <end position="417"/>
    </location>
</feature>
<sequence>MEKKTSQGLSSAAASQASHLERSLALALSRRRQASTLRNLTLPAANAIDFSSNDFLSLSNSSALRDLYLRELAARPDFPLGSGGSRLLDGNSKYAEALEKDIAAFHGAEDGLLCNSGFDANAGLFSVLPQPGDIVVYDSYIHASVHDGMRASRAGANFAFIHNSVEDLRAVLKRCIASDEKFESGRRSIFIAVEAIYSMDGDVAPLKEIVEIVNDLLPNGNGHIIVDEAHSTGVLGPQGRGLVSALGLEDKITIRLHTFGKAMACNGAFAAIILCSPLIKHYLINYARPLIYTTFLSFPALAAIRAAYTFLWNDKSTALATHLFDLISLLRKRLFALTSSLPHHQRHLLQVLEECPPSPIFSVLSSDPRGLAKFCQEKNFVVRPIVPPTVPLGSERIRVCLHAGNTRAEVEALVARITAWVEQKTTLTLAKL</sequence>
<dbReference type="RefSeq" id="XP_040884066.1">
    <property type="nucleotide sequence ID" value="XM_041019596.1"/>
</dbReference>
<dbReference type="Gene3D" id="3.90.1150.10">
    <property type="entry name" value="Aspartate Aminotransferase, domain 1"/>
    <property type="match status" value="1"/>
</dbReference>
<dbReference type="GO" id="GO:0030170">
    <property type="term" value="F:pyridoxal phosphate binding"/>
    <property type="evidence" value="ECO:0007669"/>
    <property type="project" value="InterPro"/>
</dbReference>
<dbReference type="STRING" id="1043003.A0A074W2M8"/>
<evidence type="ECO:0000256" key="3">
    <source>
        <dbReference type="ARBA" id="ARBA00022679"/>
    </source>
</evidence>
<dbReference type="InterPro" id="IPR050087">
    <property type="entry name" value="AON_synthase_class-II"/>
</dbReference>
<proteinExistence type="inferred from homology"/>
<gene>
    <name evidence="6" type="ORF">M437DRAFT_37264</name>
</gene>
<dbReference type="Proteomes" id="UP000030672">
    <property type="component" value="Unassembled WGS sequence"/>
</dbReference>
<organism evidence="6 7">
    <name type="scientific">Aureobasidium melanogenum (strain CBS 110374)</name>
    <name type="common">Aureobasidium pullulans var. melanogenum</name>
    <dbReference type="NCBI Taxonomy" id="1043003"/>
    <lineage>
        <taxon>Eukaryota</taxon>
        <taxon>Fungi</taxon>
        <taxon>Dikarya</taxon>
        <taxon>Ascomycota</taxon>
        <taxon>Pezizomycotina</taxon>
        <taxon>Dothideomycetes</taxon>
        <taxon>Dothideomycetidae</taxon>
        <taxon>Dothideales</taxon>
        <taxon>Saccotheciaceae</taxon>
        <taxon>Aureobasidium</taxon>
    </lineage>
</organism>
<evidence type="ECO:0000259" key="5">
    <source>
        <dbReference type="Pfam" id="PF00155"/>
    </source>
</evidence>
<dbReference type="GeneID" id="63912969"/>
<keyword evidence="4" id="KW-0663">Pyridoxal phosphate</keyword>
<dbReference type="InterPro" id="IPR015422">
    <property type="entry name" value="PyrdxlP-dep_Trfase_small"/>
</dbReference>
<evidence type="ECO:0000256" key="1">
    <source>
        <dbReference type="ARBA" id="ARBA00001933"/>
    </source>
</evidence>
<evidence type="ECO:0000256" key="2">
    <source>
        <dbReference type="ARBA" id="ARBA00010008"/>
    </source>
</evidence>
<dbReference type="AlphaFoldDB" id="A0A074W2M8"/>
<protein>
    <submittedName>
        <fullName evidence="6">PLP-dependent transferase</fullName>
    </submittedName>
</protein>
<dbReference type="InterPro" id="IPR004839">
    <property type="entry name" value="Aminotransferase_I/II_large"/>
</dbReference>
<keyword evidence="3 6" id="KW-0808">Transferase</keyword>
<comment type="cofactor">
    <cofactor evidence="1">
        <name>pyridoxal 5'-phosphate</name>
        <dbReference type="ChEBI" id="CHEBI:597326"/>
    </cofactor>
</comment>
<dbReference type="HOGENOM" id="CLU_015846_3_0_1"/>
<evidence type="ECO:0000313" key="7">
    <source>
        <dbReference type="Proteomes" id="UP000030672"/>
    </source>
</evidence>
<dbReference type="PANTHER" id="PTHR13693">
    <property type="entry name" value="CLASS II AMINOTRANSFERASE/8-AMINO-7-OXONONANOATE SYNTHASE"/>
    <property type="match status" value="1"/>
</dbReference>
<evidence type="ECO:0000313" key="6">
    <source>
        <dbReference type="EMBL" id="KEQ67043.1"/>
    </source>
</evidence>
<dbReference type="GO" id="GO:0016740">
    <property type="term" value="F:transferase activity"/>
    <property type="evidence" value="ECO:0007669"/>
    <property type="project" value="UniProtKB-KW"/>
</dbReference>
<reference evidence="6 7" key="1">
    <citation type="journal article" date="2014" name="BMC Genomics">
        <title>Genome sequencing of four Aureobasidium pullulans varieties: biotechnological potential, stress tolerance, and description of new species.</title>
        <authorList>
            <person name="Gostin Ar C."/>
            <person name="Ohm R.A."/>
            <person name="Kogej T."/>
            <person name="Sonjak S."/>
            <person name="Turk M."/>
            <person name="Zajc J."/>
            <person name="Zalar P."/>
            <person name="Grube M."/>
            <person name="Sun H."/>
            <person name="Han J."/>
            <person name="Sharma A."/>
            <person name="Chiniquy J."/>
            <person name="Ngan C.Y."/>
            <person name="Lipzen A."/>
            <person name="Barry K."/>
            <person name="Grigoriev I.V."/>
            <person name="Gunde-Cimerman N."/>
        </authorList>
    </citation>
    <scope>NUCLEOTIDE SEQUENCE [LARGE SCALE GENOMIC DNA]</scope>
    <source>
        <strain evidence="6 7">CBS 110374</strain>
    </source>
</reference>
<dbReference type="EMBL" id="KL584824">
    <property type="protein sequence ID" value="KEQ67043.1"/>
    <property type="molecule type" value="Genomic_DNA"/>
</dbReference>
<name>A0A074W2M8_AURM1</name>
<evidence type="ECO:0000256" key="4">
    <source>
        <dbReference type="ARBA" id="ARBA00022898"/>
    </source>
</evidence>
<dbReference type="InterPro" id="IPR015421">
    <property type="entry name" value="PyrdxlP-dep_Trfase_major"/>
</dbReference>
<dbReference type="Gene3D" id="3.40.640.10">
    <property type="entry name" value="Type I PLP-dependent aspartate aminotransferase-like (Major domain)"/>
    <property type="match status" value="1"/>
</dbReference>
<keyword evidence="7" id="KW-1185">Reference proteome</keyword>
<dbReference type="Pfam" id="PF00155">
    <property type="entry name" value="Aminotran_1_2"/>
    <property type="match status" value="1"/>
</dbReference>